<dbReference type="Gene3D" id="3.40.50.720">
    <property type="entry name" value="NAD(P)-binding Rossmann-like Domain"/>
    <property type="match status" value="1"/>
</dbReference>
<dbReference type="Pfam" id="PF00106">
    <property type="entry name" value="adh_short"/>
    <property type="match status" value="1"/>
</dbReference>
<dbReference type="PANTHER" id="PTHR43976">
    <property type="entry name" value="SHORT CHAIN DEHYDROGENASE"/>
    <property type="match status" value="1"/>
</dbReference>
<proteinExistence type="inferred from homology"/>
<dbReference type="PRINTS" id="PR00081">
    <property type="entry name" value="GDHRDH"/>
</dbReference>
<dbReference type="InterPro" id="IPR051911">
    <property type="entry name" value="SDR_oxidoreductase"/>
</dbReference>
<organism evidence="2 3">
    <name type="scientific">Algoriphagus aquimarinus</name>
    <dbReference type="NCBI Taxonomy" id="237018"/>
    <lineage>
        <taxon>Bacteria</taxon>
        <taxon>Pseudomonadati</taxon>
        <taxon>Bacteroidota</taxon>
        <taxon>Cytophagia</taxon>
        <taxon>Cytophagales</taxon>
        <taxon>Cyclobacteriaceae</taxon>
        <taxon>Algoriphagus</taxon>
    </lineage>
</organism>
<dbReference type="Proteomes" id="UP000321935">
    <property type="component" value="Unassembled WGS sequence"/>
</dbReference>
<dbReference type="InterPro" id="IPR002347">
    <property type="entry name" value="SDR_fam"/>
</dbReference>
<gene>
    <name evidence="2" type="ORF">ESV85_19775</name>
</gene>
<dbReference type="PRINTS" id="PR00080">
    <property type="entry name" value="SDRFAMILY"/>
</dbReference>
<name>A0A5C7AF09_9BACT</name>
<dbReference type="AlphaFoldDB" id="A0A5C7AF09"/>
<dbReference type="SUPFAM" id="SSF51735">
    <property type="entry name" value="NAD(P)-binding Rossmann-fold domains"/>
    <property type="match status" value="1"/>
</dbReference>
<dbReference type="InterPro" id="IPR036291">
    <property type="entry name" value="NAD(P)-bd_dom_sf"/>
</dbReference>
<comment type="similarity">
    <text evidence="1">Belongs to the short-chain dehydrogenases/reductases (SDR) family.</text>
</comment>
<evidence type="ECO:0000313" key="2">
    <source>
        <dbReference type="EMBL" id="TXE03727.1"/>
    </source>
</evidence>
<protein>
    <submittedName>
        <fullName evidence="2">SDR family oxidoreductase</fullName>
    </submittedName>
</protein>
<reference evidence="2 3" key="1">
    <citation type="submission" date="2019-08" db="EMBL/GenBank/DDBJ databases">
        <title>Genomes sequence of Algoriphagus aquimarinus ACAM450.</title>
        <authorList>
            <person name="Bowman J.P."/>
        </authorList>
    </citation>
    <scope>NUCLEOTIDE SEQUENCE [LARGE SCALE GENOMIC DNA]</scope>
    <source>
        <strain evidence="2 3">ACAM 450</strain>
    </source>
</reference>
<dbReference type="CDD" id="cd05374">
    <property type="entry name" value="17beta-HSD-like_SDR_c"/>
    <property type="match status" value="1"/>
</dbReference>
<dbReference type="OrthoDB" id="9786056at2"/>
<sequence>MKNILITGCSTGFGFLAAKVFAQKGHHVYATMRNIESSNKAHADELRAFAKDNQVKIDVLEIDVTSDKSVNDAVAQIDKVDVLINNAGRGYGGPIEAFTSQQVLDQLDLNIVGNIRMVKAVLPKMRAQKSGLIIQLSSIAGRCAVPGFGVYHASKWGVEGLSESMRYELSPLGIDVVIVQPGPFETQFFSTLVNSEDAEIASAYEHVGKFGEGFASSTMAAFADPNAPTDPIIIVEAFENLINMPNGSRPLRTMVGLNFGLQAVNEVTEPIRQGLLQAFEISDWDGPRE</sequence>
<evidence type="ECO:0000313" key="3">
    <source>
        <dbReference type="Proteomes" id="UP000321935"/>
    </source>
</evidence>
<accession>A0A5C7AF09</accession>
<comment type="caution">
    <text evidence="2">The sequence shown here is derived from an EMBL/GenBank/DDBJ whole genome shotgun (WGS) entry which is preliminary data.</text>
</comment>
<evidence type="ECO:0000256" key="1">
    <source>
        <dbReference type="RuleBase" id="RU000363"/>
    </source>
</evidence>
<dbReference type="PANTHER" id="PTHR43976:SF9">
    <property type="entry name" value="OXIDOREDUCTASE"/>
    <property type="match status" value="1"/>
</dbReference>
<dbReference type="EMBL" id="VORW01000023">
    <property type="protein sequence ID" value="TXE03727.1"/>
    <property type="molecule type" value="Genomic_DNA"/>
</dbReference>
<dbReference type="RefSeq" id="WP_146920689.1">
    <property type="nucleotide sequence ID" value="NZ_VORW01000023.1"/>
</dbReference>